<accession>A0AAD6LAR1</accession>
<keyword evidence="2" id="KW-1185">Reference proteome</keyword>
<reference evidence="1 2" key="1">
    <citation type="journal article" date="2023" name="Mol. Ecol. Resour.">
        <title>Chromosome-level genome assembly of a triploid poplar Populus alba 'Berolinensis'.</title>
        <authorList>
            <person name="Chen S."/>
            <person name="Yu Y."/>
            <person name="Wang X."/>
            <person name="Wang S."/>
            <person name="Zhang T."/>
            <person name="Zhou Y."/>
            <person name="He R."/>
            <person name="Meng N."/>
            <person name="Wang Y."/>
            <person name="Liu W."/>
            <person name="Liu Z."/>
            <person name="Liu J."/>
            <person name="Guo Q."/>
            <person name="Huang H."/>
            <person name="Sederoff R.R."/>
            <person name="Wang G."/>
            <person name="Qu G."/>
            <person name="Chen S."/>
        </authorList>
    </citation>
    <scope>NUCLEOTIDE SEQUENCE [LARGE SCALE GENOMIC DNA]</scope>
    <source>
        <strain evidence="1">SC-2020</strain>
    </source>
</reference>
<name>A0AAD6LAR1_9ROSI</name>
<proteinExistence type="predicted"/>
<comment type="caution">
    <text evidence="1">The sequence shown here is derived from an EMBL/GenBank/DDBJ whole genome shotgun (WGS) entry which is preliminary data.</text>
</comment>
<dbReference type="EMBL" id="JAQIZT010000018">
    <property type="protein sequence ID" value="KAJ6957257.1"/>
    <property type="molecule type" value="Genomic_DNA"/>
</dbReference>
<sequence length="62" mass="7294">MLSIDTKAMNIIFCALNYQGTCKETNQVKESKINMLVHQCELLKMLLIKSITKHVYKNNYHY</sequence>
<organism evidence="1 2">
    <name type="scientific">Populus alba x Populus x berolinensis</name>
    <dbReference type="NCBI Taxonomy" id="444605"/>
    <lineage>
        <taxon>Eukaryota</taxon>
        <taxon>Viridiplantae</taxon>
        <taxon>Streptophyta</taxon>
        <taxon>Embryophyta</taxon>
        <taxon>Tracheophyta</taxon>
        <taxon>Spermatophyta</taxon>
        <taxon>Magnoliopsida</taxon>
        <taxon>eudicotyledons</taxon>
        <taxon>Gunneridae</taxon>
        <taxon>Pentapetalae</taxon>
        <taxon>rosids</taxon>
        <taxon>fabids</taxon>
        <taxon>Malpighiales</taxon>
        <taxon>Salicaceae</taxon>
        <taxon>Saliceae</taxon>
        <taxon>Populus</taxon>
    </lineage>
</organism>
<evidence type="ECO:0000313" key="2">
    <source>
        <dbReference type="Proteomes" id="UP001164929"/>
    </source>
</evidence>
<dbReference type="Proteomes" id="UP001164929">
    <property type="component" value="Chromosome 18"/>
</dbReference>
<gene>
    <name evidence="1" type="ORF">NC653_039250</name>
</gene>
<dbReference type="AlphaFoldDB" id="A0AAD6LAR1"/>
<protein>
    <submittedName>
        <fullName evidence="1">Uncharacterized protein</fullName>
    </submittedName>
</protein>
<evidence type="ECO:0000313" key="1">
    <source>
        <dbReference type="EMBL" id="KAJ6957257.1"/>
    </source>
</evidence>